<proteinExistence type="predicted"/>
<sequence length="306" mass="33520">MSVKVSSYVWDGCAAHGVKGTKLLVMLRLADFSNDDGICYPGIEKIAREIGAGRSTVTTAIGELESDGWLTRKERRRGQRNDSNIYTLNVPKLKAAALSVESHRPVSDTSESDHSKSDMSGSERSESDRSENTKKGSSHPPESGGDPSVNSKQDPSGRKPTCQPAAQTDPEVLITDQAKDVLKHLNLVTGSRYQTSKSSLENIRARLRDGYSNHDLCLVVDYKQEHWGDLQDMSDYIRPTTLFIPSKFEGYLSSATKWDQKGRPKCIAGKWQTSTNHRVTPASGTIPPGFSNGLQTLGGDHDVNVN</sequence>
<dbReference type="Pfam" id="PF13730">
    <property type="entry name" value="HTH_36"/>
    <property type="match status" value="1"/>
</dbReference>
<dbReference type="AlphaFoldDB" id="A0A380ASH0"/>
<organism evidence="3 4">
    <name type="scientific">Serratia quinivorans</name>
    <dbReference type="NCBI Taxonomy" id="137545"/>
    <lineage>
        <taxon>Bacteria</taxon>
        <taxon>Pseudomonadati</taxon>
        <taxon>Pseudomonadota</taxon>
        <taxon>Gammaproteobacteria</taxon>
        <taxon>Enterobacterales</taxon>
        <taxon>Yersiniaceae</taxon>
        <taxon>Serratia</taxon>
    </lineage>
</organism>
<gene>
    <name evidence="3" type="ORF">NCTC11544_04902</name>
</gene>
<dbReference type="InterPro" id="IPR011741">
    <property type="entry name" value="Phg_2220_C"/>
</dbReference>
<accession>A0A380ASH0</accession>
<dbReference type="Pfam" id="PF09524">
    <property type="entry name" value="Phg_2220_C"/>
    <property type="match status" value="1"/>
</dbReference>
<reference evidence="3 4" key="1">
    <citation type="submission" date="2018-06" db="EMBL/GenBank/DDBJ databases">
        <authorList>
            <consortium name="Pathogen Informatics"/>
            <person name="Doyle S."/>
        </authorList>
    </citation>
    <scope>NUCLEOTIDE SEQUENCE [LARGE SCALE GENOMIC DNA]</scope>
    <source>
        <strain evidence="3 4">NCTC11544</strain>
    </source>
</reference>
<dbReference type="InterPro" id="IPR036390">
    <property type="entry name" value="WH_DNA-bd_sf"/>
</dbReference>
<name>A0A380ASH0_9GAMM</name>
<dbReference type="EMBL" id="UGYN01000002">
    <property type="protein sequence ID" value="SUI86152.1"/>
    <property type="molecule type" value="Genomic_DNA"/>
</dbReference>
<feature type="domain" description="Phage conserved hypothetical protein C-terminal" evidence="2">
    <location>
        <begin position="181"/>
        <end position="252"/>
    </location>
</feature>
<protein>
    <submittedName>
        <fullName evidence="3">Conserved phage C-terminus (Phg_2220_C)</fullName>
    </submittedName>
</protein>
<feature type="region of interest" description="Disordered" evidence="1">
    <location>
        <begin position="277"/>
        <end position="306"/>
    </location>
</feature>
<feature type="region of interest" description="Disordered" evidence="1">
    <location>
        <begin position="98"/>
        <end position="171"/>
    </location>
</feature>
<evidence type="ECO:0000256" key="1">
    <source>
        <dbReference type="SAM" id="MobiDB-lite"/>
    </source>
</evidence>
<feature type="compositionally biased region" description="Basic and acidic residues" evidence="1">
    <location>
        <begin position="101"/>
        <end position="134"/>
    </location>
</feature>
<dbReference type="InterPro" id="IPR036388">
    <property type="entry name" value="WH-like_DNA-bd_sf"/>
</dbReference>
<dbReference type="Gene3D" id="1.10.10.10">
    <property type="entry name" value="Winged helix-like DNA-binding domain superfamily/Winged helix DNA-binding domain"/>
    <property type="match status" value="1"/>
</dbReference>
<dbReference type="SUPFAM" id="SSF46785">
    <property type="entry name" value="Winged helix' DNA-binding domain"/>
    <property type="match status" value="1"/>
</dbReference>
<dbReference type="Proteomes" id="UP000255529">
    <property type="component" value="Unassembled WGS sequence"/>
</dbReference>
<evidence type="ECO:0000313" key="3">
    <source>
        <dbReference type="EMBL" id="SUI86152.1"/>
    </source>
</evidence>
<evidence type="ECO:0000313" key="4">
    <source>
        <dbReference type="Proteomes" id="UP000255529"/>
    </source>
</evidence>
<evidence type="ECO:0000259" key="2">
    <source>
        <dbReference type="Pfam" id="PF09524"/>
    </source>
</evidence>